<reference evidence="11 12" key="1">
    <citation type="journal article" date="2015" name="Genome Announc.">
        <title>Complete Genome Sequence of Pelosinus fermentans JBW45, a Member of a Remarkably Competitive Group of Negativicutes in the Firmicutes Phylum.</title>
        <authorList>
            <person name="De Leon K.B."/>
            <person name="Utturkar S.M."/>
            <person name="Camilleri L.B."/>
            <person name="Elias D.A."/>
            <person name="Arkin A.P."/>
            <person name="Fields M.W."/>
            <person name="Brown S.D."/>
            <person name="Wall J.D."/>
        </authorList>
    </citation>
    <scope>NUCLEOTIDE SEQUENCE [LARGE SCALE GENOMIC DNA]</scope>
    <source>
        <strain evidence="11 12">JBW45</strain>
    </source>
</reference>
<proteinExistence type="predicted"/>
<dbReference type="PANTHER" id="PTHR43790">
    <property type="entry name" value="CARBOHYDRATE TRANSPORT ATP-BINDING PROTEIN MG119-RELATED"/>
    <property type="match status" value="1"/>
</dbReference>
<dbReference type="CDD" id="cd03215">
    <property type="entry name" value="ABC_Carb_Monos_II"/>
    <property type="match status" value="1"/>
</dbReference>
<evidence type="ECO:0000259" key="10">
    <source>
        <dbReference type="PROSITE" id="PS50893"/>
    </source>
</evidence>
<protein>
    <submittedName>
        <fullName evidence="11">Monosaccharide-transporting ATPase</fullName>
        <ecNumber evidence="11">3.6.3.17</ecNumber>
    </submittedName>
</protein>
<evidence type="ECO:0000256" key="6">
    <source>
        <dbReference type="ARBA" id="ARBA00022741"/>
    </source>
</evidence>
<dbReference type="InterPro" id="IPR050107">
    <property type="entry name" value="ABC_carbohydrate_import_ATPase"/>
</dbReference>
<dbReference type="EMBL" id="CP010978">
    <property type="protein sequence ID" value="AJQ28746.1"/>
    <property type="molecule type" value="Genomic_DNA"/>
</dbReference>
<organism evidence="11 12">
    <name type="scientific">Pelosinus fermentans JBW45</name>
    <dbReference type="NCBI Taxonomy" id="1192197"/>
    <lineage>
        <taxon>Bacteria</taxon>
        <taxon>Bacillati</taxon>
        <taxon>Bacillota</taxon>
        <taxon>Negativicutes</taxon>
        <taxon>Selenomonadales</taxon>
        <taxon>Sporomusaceae</taxon>
        <taxon>Pelosinus</taxon>
    </lineage>
</organism>
<dbReference type="Pfam" id="PF00005">
    <property type="entry name" value="ABC_tran"/>
    <property type="match status" value="2"/>
</dbReference>
<evidence type="ECO:0000256" key="8">
    <source>
        <dbReference type="ARBA" id="ARBA00022967"/>
    </source>
</evidence>
<keyword evidence="3" id="KW-1003">Cell membrane</keyword>
<evidence type="ECO:0000256" key="2">
    <source>
        <dbReference type="ARBA" id="ARBA00022448"/>
    </source>
</evidence>
<sequence>MQKRLRMAGIEKRFPGVYALRGVNLEVNAGEVHGLLGENGAGKSTLMKILGGIYPQDKGEIFINDVDCTVMTPERAQALGVGFVHQELNLAEALNVAENIFMGRMPYKNKLLGIIDYQELYRSTQAILKKLGSKVKPTDIVGTLPTAQKQLLEIGRAISLDAKIVIFDEPTTSLGNDDVAALFKIINTLKQDGVAIIYISHRLKEIFEICDHATVLRDGQYIGTVDVKSVSQNTLITMMVGRDITELFPKEYGNIGEIILEIQELSDYAGRVKSVSFYAKRGEIVGFAGLVGSGRTEIVRMLFGADPISQGTIKVRGEKVTINTPKDAINQGICLLTEDRKGQGLSLIMSVAENINMPNMQDAILKHSKLKAIAEKFRVSLRIKTASVDTAVGNLSGGNQQKVVLAKWLNTASEVFIFDEPTKGIDVGAKAEIYQIMNQLVKENKTVIMISSELPELLGMADRIYVMCEGRLTGEILKQDATQGKIMAFATVGGHHVEPKAQ</sequence>
<evidence type="ECO:0000313" key="12">
    <source>
        <dbReference type="Proteomes" id="UP000005361"/>
    </source>
</evidence>
<keyword evidence="8" id="KW-1278">Translocase</keyword>
<name>I8TU99_9FIRM</name>
<evidence type="ECO:0000256" key="4">
    <source>
        <dbReference type="ARBA" id="ARBA00022597"/>
    </source>
</evidence>
<dbReference type="Proteomes" id="UP000005361">
    <property type="component" value="Chromosome"/>
</dbReference>
<evidence type="ECO:0000256" key="3">
    <source>
        <dbReference type="ARBA" id="ARBA00022475"/>
    </source>
</evidence>
<dbReference type="PROSITE" id="PS50893">
    <property type="entry name" value="ABC_TRANSPORTER_2"/>
    <property type="match status" value="2"/>
</dbReference>
<evidence type="ECO:0000256" key="5">
    <source>
        <dbReference type="ARBA" id="ARBA00022737"/>
    </source>
</evidence>
<comment type="subcellular location">
    <subcellularLocation>
        <location evidence="1">Cell membrane</location>
        <topology evidence="1">Peripheral membrane protein</topology>
    </subcellularLocation>
</comment>
<dbReference type="Gene3D" id="3.40.50.300">
    <property type="entry name" value="P-loop containing nucleotide triphosphate hydrolases"/>
    <property type="match status" value="2"/>
</dbReference>
<dbReference type="GO" id="GO:0005886">
    <property type="term" value="C:plasma membrane"/>
    <property type="evidence" value="ECO:0007669"/>
    <property type="project" value="UniProtKB-SubCell"/>
</dbReference>
<evidence type="ECO:0000256" key="1">
    <source>
        <dbReference type="ARBA" id="ARBA00004202"/>
    </source>
</evidence>
<keyword evidence="7" id="KW-0067">ATP-binding</keyword>
<dbReference type="GO" id="GO:0005524">
    <property type="term" value="F:ATP binding"/>
    <property type="evidence" value="ECO:0007669"/>
    <property type="project" value="UniProtKB-KW"/>
</dbReference>
<dbReference type="KEGG" id="pft:JBW_03405"/>
<evidence type="ECO:0000256" key="7">
    <source>
        <dbReference type="ARBA" id="ARBA00022840"/>
    </source>
</evidence>
<keyword evidence="4" id="KW-0762">Sugar transport</keyword>
<keyword evidence="9" id="KW-0472">Membrane</keyword>
<dbReference type="PROSITE" id="PS00211">
    <property type="entry name" value="ABC_TRANSPORTER_1"/>
    <property type="match status" value="1"/>
</dbReference>
<keyword evidence="5" id="KW-0677">Repeat</keyword>
<dbReference type="SMART" id="SM00382">
    <property type="entry name" value="AAA"/>
    <property type="match status" value="2"/>
</dbReference>
<dbReference type="InterPro" id="IPR027417">
    <property type="entry name" value="P-loop_NTPase"/>
</dbReference>
<dbReference type="SUPFAM" id="SSF52540">
    <property type="entry name" value="P-loop containing nucleoside triphosphate hydrolases"/>
    <property type="match status" value="2"/>
</dbReference>
<dbReference type="AlphaFoldDB" id="I8TU99"/>
<dbReference type="InterPro" id="IPR003439">
    <property type="entry name" value="ABC_transporter-like_ATP-bd"/>
</dbReference>
<keyword evidence="6" id="KW-0547">Nucleotide-binding</keyword>
<accession>I8TU99</accession>
<dbReference type="InterPro" id="IPR003593">
    <property type="entry name" value="AAA+_ATPase"/>
</dbReference>
<dbReference type="GO" id="GO:0016887">
    <property type="term" value="F:ATP hydrolysis activity"/>
    <property type="evidence" value="ECO:0007669"/>
    <property type="project" value="InterPro"/>
</dbReference>
<keyword evidence="11" id="KW-0378">Hydrolase</keyword>
<feature type="domain" description="ABC transporter" evidence="10">
    <location>
        <begin position="250"/>
        <end position="494"/>
    </location>
</feature>
<reference evidence="12" key="2">
    <citation type="submission" date="2015-02" db="EMBL/GenBank/DDBJ databases">
        <title>Complete Genome Sequence of Pelosinus fermentans JBW45.</title>
        <authorList>
            <person name="De Leon K.B."/>
            <person name="Utturkar S.M."/>
            <person name="Camilleri L.B."/>
            <person name="Arkin A.P."/>
            <person name="Fields M.W."/>
            <person name="Brown S.D."/>
            <person name="Wall J.D."/>
        </authorList>
    </citation>
    <scope>NUCLEOTIDE SEQUENCE [LARGE SCALE GENOMIC DNA]</scope>
    <source>
        <strain evidence="12">JBW45</strain>
    </source>
</reference>
<dbReference type="HOGENOM" id="CLU_000604_92_3_9"/>
<gene>
    <name evidence="11" type="ORF">JBW_03405</name>
</gene>
<dbReference type="CDD" id="cd03216">
    <property type="entry name" value="ABC_Carb_Monos_I"/>
    <property type="match status" value="1"/>
</dbReference>
<keyword evidence="2" id="KW-0813">Transport</keyword>
<dbReference type="EC" id="3.6.3.17" evidence="11"/>
<dbReference type="RefSeq" id="WP_007959869.1">
    <property type="nucleotide sequence ID" value="NZ_CP010978.1"/>
</dbReference>
<dbReference type="FunFam" id="3.40.50.300:FF:000127">
    <property type="entry name" value="Ribose import ATP-binding protein RbsA"/>
    <property type="match status" value="1"/>
</dbReference>
<dbReference type="STRING" id="1192197.JBW_03405"/>
<evidence type="ECO:0000256" key="9">
    <source>
        <dbReference type="ARBA" id="ARBA00023136"/>
    </source>
</evidence>
<dbReference type="PANTHER" id="PTHR43790:SF3">
    <property type="entry name" value="D-ALLOSE IMPORT ATP-BINDING PROTEIN ALSA-RELATED"/>
    <property type="match status" value="1"/>
</dbReference>
<dbReference type="InterPro" id="IPR017871">
    <property type="entry name" value="ABC_transporter-like_CS"/>
</dbReference>
<evidence type="ECO:0000313" key="11">
    <source>
        <dbReference type="EMBL" id="AJQ28746.1"/>
    </source>
</evidence>
<dbReference type="OrthoDB" id="501320at2"/>
<feature type="domain" description="ABC transporter" evidence="10">
    <location>
        <begin position="5"/>
        <end position="243"/>
    </location>
</feature>